<dbReference type="InParanoid" id="A0A067R0T7"/>
<dbReference type="AlphaFoldDB" id="A0A067R0T7"/>
<gene>
    <name evidence="2" type="ORF">L798_15150</name>
</gene>
<evidence type="ECO:0000313" key="2">
    <source>
        <dbReference type="EMBL" id="KDR11106.1"/>
    </source>
</evidence>
<dbReference type="Proteomes" id="UP000027135">
    <property type="component" value="Unassembled WGS sequence"/>
</dbReference>
<feature type="region of interest" description="Disordered" evidence="1">
    <location>
        <begin position="63"/>
        <end position="156"/>
    </location>
</feature>
<dbReference type="EMBL" id="KK853121">
    <property type="protein sequence ID" value="KDR11106.1"/>
    <property type="molecule type" value="Genomic_DNA"/>
</dbReference>
<feature type="region of interest" description="Disordered" evidence="1">
    <location>
        <begin position="360"/>
        <end position="385"/>
    </location>
</feature>
<feature type="compositionally biased region" description="Polar residues" evidence="1">
    <location>
        <begin position="374"/>
        <end position="385"/>
    </location>
</feature>
<name>A0A067R0T7_ZOONE</name>
<keyword evidence="3" id="KW-1185">Reference proteome</keyword>
<evidence type="ECO:0000313" key="3">
    <source>
        <dbReference type="Proteomes" id="UP000027135"/>
    </source>
</evidence>
<accession>A0A067R0T7</accession>
<protein>
    <submittedName>
        <fullName evidence="2">Uncharacterized protein</fullName>
    </submittedName>
</protein>
<evidence type="ECO:0000256" key="1">
    <source>
        <dbReference type="SAM" id="MobiDB-lite"/>
    </source>
</evidence>
<feature type="compositionally biased region" description="Basic and acidic residues" evidence="1">
    <location>
        <begin position="63"/>
        <end position="78"/>
    </location>
</feature>
<reference evidence="2 3" key="1">
    <citation type="journal article" date="2014" name="Nat. Commun.">
        <title>Molecular traces of alternative social organization in a termite genome.</title>
        <authorList>
            <person name="Terrapon N."/>
            <person name="Li C."/>
            <person name="Robertson H.M."/>
            <person name="Ji L."/>
            <person name="Meng X."/>
            <person name="Booth W."/>
            <person name="Chen Z."/>
            <person name="Childers C.P."/>
            <person name="Glastad K.M."/>
            <person name="Gokhale K."/>
            <person name="Gowin J."/>
            <person name="Gronenberg W."/>
            <person name="Hermansen R.A."/>
            <person name="Hu H."/>
            <person name="Hunt B.G."/>
            <person name="Huylmans A.K."/>
            <person name="Khalil S.M."/>
            <person name="Mitchell R.D."/>
            <person name="Munoz-Torres M.C."/>
            <person name="Mustard J.A."/>
            <person name="Pan H."/>
            <person name="Reese J.T."/>
            <person name="Scharf M.E."/>
            <person name="Sun F."/>
            <person name="Vogel H."/>
            <person name="Xiao J."/>
            <person name="Yang W."/>
            <person name="Yang Z."/>
            <person name="Yang Z."/>
            <person name="Zhou J."/>
            <person name="Zhu J."/>
            <person name="Brent C.S."/>
            <person name="Elsik C.G."/>
            <person name="Goodisman M.A."/>
            <person name="Liberles D.A."/>
            <person name="Roe R.M."/>
            <person name="Vargo E.L."/>
            <person name="Vilcinskas A."/>
            <person name="Wang J."/>
            <person name="Bornberg-Bauer E."/>
            <person name="Korb J."/>
            <person name="Zhang G."/>
            <person name="Liebig J."/>
        </authorList>
    </citation>
    <scope>NUCLEOTIDE SEQUENCE [LARGE SCALE GENOMIC DNA]</scope>
    <source>
        <tissue evidence="2">Whole organism</tissue>
    </source>
</reference>
<organism evidence="2 3">
    <name type="scientific">Zootermopsis nevadensis</name>
    <name type="common">Dampwood termite</name>
    <dbReference type="NCBI Taxonomy" id="136037"/>
    <lineage>
        <taxon>Eukaryota</taxon>
        <taxon>Metazoa</taxon>
        <taxon>Ecdysozoa</taxon>
        <taxon>Arthropoda</taxon>
        <taxon>Hexapoda</taxon>
        <taxon>Insecta</taxon>
        <taxon>Pterygota</taxon>
        <taxon>Neoptera</taxon>
        <taxon>Polyneoptera</taxon>
        <taxon>Dictyoptera</taxon>
        <taxon>Blattodea</taxon>
        <taxon>Blattoidea</taxon>
        <taxon>Termitoidae</taxon>
        <taxon>Termopsidae</taxon>
        <taxon>Zootermopsis</taxon>
    </lineage>
</organism>
<proteinExistence type="predicted"/>
<sequence length="385" mass="43955">MDRRGVAPPTNMSGNRTFYPQPRANDLAFTNVIQVIQATGGNLGLFIAKYDPAKTATRFRNSYDQDEIPRQGKSENLPRRRGSVVDGISNYSRFKPGASSSRYQPVPQDQRHKSKDMSPPVRKNDFPKRRRLSGYDANECRDNVTPRSPTLVEDRDSEWQTRANTIFTSTGEEIDKDFYESLPDRVDISEVDIRGQRPLVRPYQVTPQNEFASASGDTSPLFTMPNAHEVKHDAESSNNTPYYAFLKELIDGDDRQTRANTIFTSTREEIDKDVYESLPDRVDISEVDIRGQRPLVRPYQVTPQKEFASASSPWFTKPNAHESSRDAELQTRANAIFTSTREEIDKDVYESLPDRIDISEIGTQGRRPLVRPYRNSSPFNQKSEF</sequence>